<feature type="transmembrane region" description="Helical" evidence="1">
    <location>
        <begin position="154"/>
        <end position="175"/>
    </location>
</feature>
<proteinExistence type="predicted"/>
<keyword evidence="1" id="KW-0812">Transmembrane</keyword>
<evidence type="ECO:0000313" key="4">
    <source>
        <dbReference type="EMBL" id="KAJ7700769.1"/>
    </source>
</evidence>
<feature type="signal peptide" evidence="2">
    <location>
        <begin position="1"/>
        <end position="42"/>
    </location>
</feature>
<organism evidence="4 5">
    <name type="scientific">Mycena rosella</name>
    <name type="common">Pink bonnet</name>
    <name type="synonym">Agaricus rosellus</name>
    <dbReference type="NCBI Taxonomy" id="1033263"/>
    <lineage>
        <taxon>Eukaryota</taxon>
        <taxon>Fungi</taxon>
        <taxon>Dikarya</taxon>
        <taxon>Basidiomycota</taxon>
        <taxon>Agaricomycotina</taxon>
        <taxon>Agaricomycetes</taxon>
        <taxon>Agaricomycetidae</taxon>
        <taxon>Agaricales</taxon>
        <taxon>Marasmiineae</taxon>
        <taxon>Mycenaceae</taxon>
        <taxon>Mycena</taxon>
    </lineage>
</organism>
<accession>A0AAD7DWQ8</accession>
<keyword evidence="1" id="KW-0472">Membrane</keyword>
<dbReference type="AlphaFoldDB" id="A0AAD7DWQ8"/>
<feature type="transmembrane region" description="Helical" evidence="1">
    <location>
        <begin position="111"/>
        <end position="134"/>
    </location>
</feature>
<evidence type="ECO:0000256" key="1">
    <source>
        <dbReference type="SAM" id="Phobius"/>
    </source>
</evidence>
<name>A0AAD7DWQ8_MYCRO</name>
<protein>
    <recommendedName>
        <fullName evidence="3">DUF6534 domain-containing protein</fullName>
    </recommendedName>
</protein>
<keyword evidence="5" id="KW-1185">Reference proteome</keyword>
<sequence>MLFGVTTTQTYIYYGRFPQDSRRLKFLVLFVWICEAAQTACAEHTLYTMSIIRYGDLLTEDRLPKSLAVAAFFGGIAAACGTSPPIPTELAISSPVQVFFAWRIYSLSKRLLITCLCWTLSALRAVCSFAILVTGTQNVAFAAFVIRWRLYFDAIWAIGSANDLTIAVALVYWLYRHRPDMQLRAGALVDKLITWTIETGVVTGCSGLITLVCFVTMRDNYVWLASHLVMAKLFSNSFLVSLNSRTTLRAMENRMLPFSVSVMSILHHTRMSLVKPRV</sequence>
<dbReference type="PANTHER" id="PTHR40465:SF1">
    <property type="entry name" value="DUF6534 DOMAIN-CONTAINING PROTEIN"/>
    <property type="match status" value="1"/>
</dbReference>
<feature type="domain" description="DUF6534" evidence="3">
    <location>
        <begin position="161"/>
        <end position="246"/>
    </location>
</feature>
<evidence type="ECO:0000259" key="3">
    <source>
        <dbReference type="Pfam" id="PF20152"/>
    </source>
</evidence>
<dbReference type="Proteomes" id="UP001221757">
    <property type="component" value="Unassembled WGS sequence"/>
</dbReference>
<keyword evidence="1" id="KW-1133">Transmembrane helix</keyword>
<evidence type="ECO:0000256" key="2">
    <source>
        <dbReference type="SAM" id="SignalP"/>
    </source>
</evidence>
<gene>
    <name evidence="4" type="ORF">B0H17DRAFT_211503</name>
</gene>
<keyword evidence="2" id="KW-0732">Signal</keyword>
<feature type="transmembrane region" description="Helical" evidence="1">
    <location>
        <begin position="195"/>
        <end position="217"/>
    </location>
</feature>
<comment type="caution">
    <text evidence="4">The sequence shown here is derived from an EMBL/GenBank/DDBJ whole genome shotgun (WGS) entry which is preliminary data.</text>
</comment>
<feature type="transmembrane region" description="Helical" evidence="1">
    <location>
        <begin position="223"/>
        <end position="242"/>
    </location>
</feature>
<dbReference type="PANTHER" id="PTHR40465">
    <property type="entry name" value="CHROMOSOME 1, WHOLE GENOME SHOTGUN SEQUENCE"/>
    <property type="match status" value="1"/>
</dbReference>
<dbReference type="InterPro" id="IPR045339">
    <property type="entry name" value="DUF6534"/>
</dbReference>
<dbReference type="EMBL" id="JARKIE010000019">
    <property type="protein sequence ID" value="KAJ7700769.1"/>
    <property type="molecule type" value="Genomic_DNA"/>
</dbReference>
<feature type="chain" id="PRO_5042179520" description="DUF6534 domain-containing protein" evidence="2">
    <location>
        <begin position="43"/>
        <end position="278"/>
    </location>
</feature>
<reference evidence="4" key="1">
    <citation type="submission" date="2023-03" db="EMBL/GenBank/DDBJ databases">
        <title>Massive genome expansion in bonnet fungi (Mycena s.s.) driven by repeated elements and novel gene families across ecological guilds.</title>
        <authorList>
            <consortium name="Lawrence Berkeley National Laboratory"/>
            <person name="Harder C.B."/>
            <person name="Miyauchi S."/>
            <person name="Viragh M."/>
            <person name="Kuo A."/>
            <person name="Thoen E."/>
            <person name="Andreopoulos B."/>
            <person name="Lu D."/>
            <person name="Skrede I."/>
            <person name="Drula E."/>
            <person name="Henrissat B."/>
            <person name="Morin E."/>
            <person name="Kohler A."/>
            <person name="Barry K."/>
            <person name="LaButti K."/>
            <person name="Morin E."/>
            <person name="Salamov A."/>
            <person name="Lipzen A."/>
            <person name="Mereny Z."/>
            <person name="Hegedus B."/>
            <person name="Baldrian P."/>
            <person name="Stursova M."/>
            <person name="Weitz H."/>
            <person name="Taylor A."/>
            <person name="Grigoriev I.V."/>
            <person name="Nagy L.G."/>
            <person name="Martin F."/>
            <person name="Kauserud H."/>
        </authorList>
    </citation>
    <scope>NUCLEOTIDE SEQUENCE</scope>
    <source>
        <strain evidence="4">CBHHK067</strain>
    </source>
</reference>
<dbReference type="Pfam" id="PF20152">
    <property type="entry name" value="DUF6534"/>
    <property type="match status" value="1"/>
</dbReference>
<evidence type="ECO:0000313" key="5">
    <source>
        <dbReference type="Proteomes" id="UP001221757"/>
    </source>
</evidence>